<keyword evidence="3" id="KW-1185">Reference proteome</keyword>
<dbReference type="InterPro" id="IPR012337">
    <property type="entry name" value="RNaseH-like_sf"/>
</dbReference>
<evidence type="ECO:0000313" key="3">
    <source>
        <dbReference type="Proteomes" id="UP000027195"/>
    </source>
</evidence>
<dbReference type="SUPFAM" id="SSF53098">
    <property type="entry name" value="Ribonuclease H-like"/>
    <property type="match status" value="1"/>
</dbReference>
<feature type="domain" description="RNase H type-1" evidence="1">
    <location>
        <begin position="1"/>
        <end position="98"/>
    </location>
</feature>
<dbReference type="Proteomes" id="UP000027195">
    <property type="component" value="Unassembled WGS sequence"/>
</dbReference>
<gene>
    <name evidence="2" type="ORF">BOTBODRAFT_80978</name>
</gene>
<dbReference type="STRING" id="930990.A0A067LUT7"/>
<proteinExistence type="predicted"/>
<dbReference type="OrthoDB" id="3265515at2759"/>
<protein>
    <recommendedName>
        <fullName evidence="1">RNase H type-1 domain-containing protein</fullName>
    </recommendedName>
</protein>
<evidence type="ECO:0000259" key="1">
    <source>
        <dbReference type="PROSITE" id="PS50879"/>
    </source>
</evidence>
<dbReference type="Gene3D" id="3.30.420.10">
    <property type="entry name" value="Ribonuclease H-like superfamily/Ribonuclease H"/>
    <property type="match status" value="1"/>
</dbReference>
<dbReference type="Pfam" id="PF00075">
    <property type="entry name" value="RNase_H"/>
    <property type="match status" value="1"/>
</dbReference>
<name>A0A067LUT7_BOTB1</name>
<dbReference type="PROSITE" id="PS50879">
    <property type="entry name" value="RNASE_H_1"/>
    <property type="match status" value="1"/>
</dbReference>
<dbReference type="HOGENOM" id="CLU_000680_30_6_1"/>
<dbReference type="InterPro" id="IPR002156">
    <property type="entry name" value="RNaseH_domain"/>
</dbReference>
<sequence>EHTTFEAEVTGTILALHLVRERPHPRDTIIALDNTSAIRALYYPHYQPAQYLLLLFHQELTRTLATHPNISITLQWVPGHEGITGNELADTHAKRAADGDSSLPLTIGSTLTKTLPCSAAAIKAAMKIRSRE</sequence>
<accession>A0A067LUT7</accession>
<feature type="non-terminal residue" evidence="2">
    <location>
        <position position="132"/>
    </location>
</feature>
<dbReference type="AlphaFoldDB" id="A0A067LUT7"/>
<reference evidence="3" key="1">
    <citation type="journal article" date="2014" name="Proc. Natl. Acad. Sci. U.S.A.">
        <title>Extensive sampling of basidiomycete genomes demonstrates inadequacy of the white-rot/brown-rot paradigm for wood decay fungi.</title>
        <authorList>
            <person name="Riley R."/>
            <person name="Salamov A.A."/>
            <person name="Brown D.W."/>
            <person name="Nagy L.G."/>
            <person name="Floudas D."/>
            <person name="Held B.W."/>
            <person name="Levasseur A."/>
            <person name="Lombard V."/>
            <person name="Morin E."/>
            <person name="Otillar R."/>
            <person name="Lindquist E.A."/>
            <person name="Sun H."/>
            <person name="LaButti K.M."/>
            <person name="Schmutz J."/>
            <person name="Jabbour D."/>
            <person name="Luo H."/>
            <person name="Baker S.E."/>
            <person name="Pisabarro A.G."/>
            <person name="Walton J.D."/>
            <person name="Blanchette R.A."/>
            <person name="Henrissat B."/>
            <person name="Martin F."/>
            <person name="Cullen D."/>
            <person name="Hibbett D.S."/>
            <person name="Grigoriev I.V."/>
        </authorList>
    </citation>
    <scope>NUCLEOTIDE SEQUENCE [LARGE SCALE GENOMIC DNA]</scope>
    <source>
        <strain evidence="3">FD-172 SS1</strain>
    </source>
</reference>
<evidence type="ECO:0000313" key="2">
    <source>
        <dbReference type="EMBL" id="KDQ07103.1"/>
    </source>
</evidence>
<dbReference type="GO" id="GO:0004523">
    <property type="term" value="F:RNA-DNA hybrid ribonuclease activity"/>
    <property type="evidence" value="ECO:0007669"/>
    <property type="project" value="InterPro"/>
</dbReference>
<dbReference type="InParanoid" id="A0A067LUT7"/>
<organism evidence="2 3">
    <name type="scientific">Botryobasidium botryosum (strain FD-172 SS1)</name>
    <dbReference type="NCBI Taxonomy" id="930990"/>
    <lineage>
        <taxon>Eukaryota</taxon>
        <taxon>Fungi</taxon>
        <taxon>Dikarya</taxon>
        <taxon>Basidiomycota</taxon>
        <taxon>Agaricomycotina</taxon>
        <taxon>Agaricomycetes</taxon>
        <taxon>Cantharellales</taxon>
        <taxon>Botryobasidiaceae</taxon>
        <taxon>Botryobasidium</taxon>
    </lineage>
</organism>
<dbReference type="CDD" id="cd09276">
    <property type="entry name" value="Rnase_HI_RT_non_LTR"/>
    <property type="match status" value="1"/>
</dbReference>
<feature type="non-terminal residue" evidence="2">
    <location>
        <position position="1"/>
    </location>
</feature>
<dbReference type="GO" id="GO:0003676">
    <property type="term" value="F:nucleic acid binding"/>
    <property type="evidence" value="ECO:0007669"/>
    <property type="project" value="InterPro"/>
</dbReference>
<dbReference type="InterPro" id="IPR036397">
    <property type="entry name" value="RNaseH_sf"/>
</dbReference>
<dbReference type="EMBL" id="KL198115">
    <property type="protein sequence ID" value="KDQ07103.1"/>
    <property type="molecule type" value="Genomic_DNA"/>
</dbReference>